<evidence type="ECO:0000313" key="3">
    <source>
        <dbReference type="Proteomes" id="UP000736672"/>
    </source>
</evidence>
<dbReference type="EMBL" id="JAGTJS010000016">
    <property type="protein sequence ID" value="KAH7247224.1"/>
    <property type="molecule type" value="Genomic_DNA"/>
</dbReference>
<organism evidence="2 3">
    <name type="scientific">Fusarium solani</name>
    <name type="common">Filamentous fungus</name>
    <dbReference type="NCBI Taxonomy" id="169388"/>
    <lineage>
        <taxon>Eukaryota</taxon>
        <taxon>Fungi</taxon>
        <taxon>Dikarya</taxon>
        <taxon>Ascomycota</taxon>
        <taxon>Pezizomycotina</taxon>
        <taxon>Sordariomycetes</taxon>
        <taxon>Hypocreomycetidae</taxon>
        <taxon>Hypocreales</taxon>
        <taxon>Nectriaceae</taxon>
        <taxon>Fusarium</taxon>
        <taxon>Fusarium solani species complex</taxon>
    </lineage>
</organism>
<keyword evidence="3" id="KW-1185">Reference proteome</keyword>
<feature type="domain" description="Heterokaryon incompatibility" evidence="1">
    <location>
        <begin position="104"/>
        <end position="256"/>
    </location>
</feature>
<dbReference type="AlphaFoldDB" id="A0A9P9GYY7"/>
<reference evidence="2" key="1">
    <citation type="journal article" date="2021" name="Nat. Commun.">
        <title>Genetic determinants of endophytism in the Arabidopsis root mycobiome.</title>
        <authorList>
            <person name="Mesny F."/>
            <person name="Miyauchi S."/>
            <person name="Thiergart T."/>
            <person name="Pickel B."/>
            <person name="Atanasova L."/>
            <person name="Karlsson M."/>
            <person name="Huettel B."/>
            <person name="Barry K.W."/>
            <person name="Haridas S."/>
            <person name="Chen C."/>
            <person name="Bauer D."/>
            <person name="Andreopoulos W."/>
            <person name="Pangilinan J."/>
            <person name="LaButti K."/>
            <person name="Riley R."/>
            <person name="Lipzen A."/>
            <person name="Clum A."/>
            <person name="Drula E."/>
            <person name="Henrissat B."/>
            <person name="Kohler A."/>
            <person name="Grigoriev I.V."/>
            <person name="Martin F.M."/>
            <person name="Hacquard S."/>
        </authorList>
    </citation>
    <scope>NUCLEOTIDE SEQUENCE</scope>
    <source>
        <strain evidence="2">FSSC 5 MPI-SDFR-AT-0091</strain>
    </source>
</reference>
<accession>A0A9P9GYY7</accession>
<comment type="caution">
    <text evidence="2">The sequence shown here is derived from an EMBL/GenBank/DDBJ whole genome shotgun (WGS) entry which is preliminary data.</text>
</comment>
<dbReference type="Proteomes" id="UP000736672">
    <property type="component" value="Unassembled WGS sequence"/>
</dbReference>
<name>A0A9P9GYY7_FUSSL</name>
<sequence>MQERCILPICLSIQSEPHEQPCYIPISLPLELHFRGYGFGLERATRWNRPYIEIDRVKSWLEICQNHHGKNCNTILVEATLPAGFRLIDTFSMCVREHPSPTTFVALSYSTGQKHTIRLERATQAQLEKENGLNSNQLPDVIVDAIQLCRDIGQRYLWVDRLCIIQDDGVSKHAQIKAMDRIYRMAVFTIVAATNTAPGLPGTSCRPRADAPENPSWALQLDESMVAWVQPRMINPFSYQSIDYSPWNTRGWTYQERMLSRRHLVFCDEHIFLSCFYNTEEDDLVNSECSFSPDAPNFEKGLRVGTDGNPLYRYKEYVKEYTGRTLSFPQDILKAFAGIENVLARQLKTGFLLGLPESSFLETLLWHPAGHLTARDKSTGMPSWSWAGWDGCVTYDHVRIGKNLCTCRLHTGSLARFHYWDPNIQVVRPVAESTAWIDDGNLAESDGRTGPWFYCLKALLRSDYLGEDSSPTWRQCPQNPWNAPFKKSFNGHSYRRDEPEI</sequence>
<dbReference type="PANTHER" id="PTHR33112">
    <property type="entry name" value="DOMAIN PROTEIN, PUTATIVE-RELATED"/>
    <property type="match status" value="1"/>
</dbReference>
<dbReference type="InterPro" id="IPR010730">
    <property type="entry name" value="HET"/>
</dbReference>
<dbReference type="PANTHER" id="PTHR33112:SF12">
    <property type="entry name" value="HETEROKARYON INCOMPATIBILITY DOMAIN-CONTAINING PROTEIN"/>
    <property type="match status" value="1"/>
</dbReference>
<dbReference type="Pfam" id="PF06985">
    <property type="entry name" value="HET"/>
    <property type="match status" value="1"/>
</dbReference>
<evidence type="ECO:0000259" key="1">
    <source>
        <dbReference type="Pfam" id="PF06985"/>
    </source>
</evidence>
<protein>
    <submittedName>
        <fullName evidence="2">Heterokaryon incompatibility protein-domain-containing protein</fullName>
    </submittedName>
</protein>
<proteinExistence type="predicted"/>
<gene>
    <name evidence="2" type="ORF">B0J15DRAFT_450849</name>
</gene>
<evidence type="ECO:0000313" key="2">
    <source>
        <dbReference type="EMBL" id="KAH7247224.1"/>
    </source>
</evidence>
<dbReference type="OrthoDB" id="2975793at2759"/>